<name>A0A1I7WRB6_HETBA</name>
<organism evidence="2 3">
    <name type="scientific">Heterorhabditis bacteriophora</name>
    <name type="common">Entomopathogenic nematode worm</name>
    <dbReference type="NCBI Taxonomy" id="37862"/>
    <lineage>
        <taxon>Eukaryota</taxon>
        <taxon>Metazoa</taxon>
        <taxon>Ecdysozoa</taxon>
        <taxon>Nematoda</taxon>
        <taxon>Chromadorea</taxon>
        <taxon>Rhabditida</taxon>
        <taxon>Rhabditina</taxon>
        <taxon>Rhabditomorpha</taxon>
        <taxon>Strongyloidea</taxon>
        <taxon>Heterorhabditidae</taxon>
        <taxon>Heterorhabditis</taxon>
    </lineage>
</organism>
<feature type="transmembrane region" description="Helical" evidence="1">
    <location>
        <begin position="82"/>
        <end position="98"/>
    </location>
</feature>
<evidence type="ECO:0000313" key="3">
    <source>
        <dbReference type="WBParaSite" id="Hba_07715"/>
    </source>
</evidence>
<keyword evidence="1" id="KW-0812">Transmembrane</keyword>
<feature type="transmembrane region" description="Helical" evidence="1">
    <location>
        <begin position="57"/>
        <end position="75"/>
    </location>
</feature>
<reference evidence="3" key="1">
    <citation type="submission" date="2016-11" db="UniProtKB">
        <authorList>
            <consortium name="WormBaseParasite"/>
        </authorList>
    </citation>
    <scope>IDENTIFICATION</scope>
</reference>
<sequence length="99" mass="11762">MFFYMKNVILLQQGESVAAGKKLLKVYLGKIRRFHFVNVMLFMMIAVHYFGDDIVHFEHRVFYFTYSGVYVYFCYRNKAKRGCALFTLFALCMYSFVGT</sequence>
<accession>A0A1I7WRB6</accession>
<keyword evidence="1" id="KW-1133">Transmembrane helix</keyword>
<keyword evidence="1" id="KW-0472">Membrane</keyword>
<protein>
    <submittedName>
        <fullName evidence="3">DUF1624 domain-containing protein</fullName>
    </submittedName>
</protein>
<dbReference type="WBParaSite" id="Hba_07715">
    <property type="protein sequence ID" value="Hba_07715"/>
    <property type="gene ID" value="Hba_07715"/>
</dbReference>
<evidence type="ECO:0000313" key="2">
    <source>
        <dbReference type="Proteomes" id="UP000095283"/>
    </source>
</evidence>
<evidence type="ECO:0000256" key="1">
    <source>
        <dbReference type="SAM" id="Phobius"/>
    </source>
</evidence>
<dbReference type="Proteomes" id="UP000095283">
    <property type="component" value="Unplaced"/>
</dbReference>
<dbReference type="AlphaFoldDB" id="A0A1I7WRB6"/>
<feature type="transmembrane region" description="Helical" evidence="1">
    <location>
        <begin position="34"/>
        <end position="51"/>
    </location>
</feature>
<proteinExistence type="predicted"/>
<keyword evidence="2" id="KW-1185">Reference proteome</keyword>